<sequence length="56" mass="6868">MCSTMLCAKMKLKKTFFPSNWIRTQINLHPFFFLVSIHLMVILLYFYLLFSRHIHF</sequence>
<feature type="transmembrane region" description="Helical" evidence="1">
    <location>
        <begin position="31"/>
        <end position="50"/>
    </location>
</feature>
<gene>
    <name evidence="2" type="ORF">OCBIM_22020069mg</name>
</gene>
<keyword evidence="1" id="KW-0812">Transmembrane</keyword>
<dbReference type="AlphaFoldDB" id="A0A0L8H8N8"/>
<accession>A0A0L8H8N8</accession>
<keyword evidence="1" id="KW-1133">Transmembrane helix</keyword>
<evidence type="ECO:0000313" key="2">
    <source>
        <dbReference type="EMBL" id="KOF85582.1"/>
    </source>
</evidence>
<evidence type="ECO:0000256" key="1">
    <source>
        <dbReference type="SAM" id="Phobius"/>
    </source>
</evidence>
<name>A0A0L8H8N8_OCTBM</name>
<dbReference type="EMBL" id="KQ418849">
    <property type="protein sequence ID" value="KOF85582.1"/>
    <property type="molecule type" value="Genomic_DNA"/>
</dbReference>
<reference evidence="2" key="1">
    <citation type="submission" date="2015-07" db="EMBL/GenBank/DDBJ databases">
        <title>MeaNS - Measles Nucleotide Surveillance Program.</title>
        <authorList>
            <person name="Tran T."/>
            <person name="Druce J."/>
        </authorList>
    </citation>
    <scope>NUCLEOTIDE SEQUENCE</scope>
    <source>
        <strain evidence="2">UCB-OBI-ISO-001</strain>
        <tissue evidence="2">Gonad</tissue>
    </source>
</reference>
<proteinExistence type="predicted"/>
<organism evidence="2">
    <name type="scientific">Octopus bimaculoides</name>
    <name type="common">California two-spotted octopus</name>
    <dbReference type="NCBI Taxonomy" id="37653"/>
    <lineage>
        <taxon>Eukaryota</taxon>
        <taxon>Metazoa</taxon>
        <taxon>Spiralia</taxon>
        <taxon>Lophotrochozoa</taxon>
        <taxon>Mollusca</taxon>
        <taxon>Cephalopoda</taxon>
        <taxon>Coleoidea</taxon>
        <taxon>Octopodiformes</taxon>
        <taxon>Octopoda</taxon>
        <taxon>Incirrata</taxon>
        <taxon>Octopodidae</taxon>
        <taxon>Octopus</taxon>
    </lineage>
</organism>
<keyword evidence="1" id="KW-0472">Membrane</keyword>
<protein>
    <submittedName>
        <fullName evidence="2">Uncharacterized protein</fullName>
    </submittedName>
</protein>